<comment type="caution">
    <text evidence="1">The sequence shown here is derived from an EMBL/GenBank/DDBJ whole genome shotgun (WGS) entry which is preliminary data.</text>
</comment>
<dbReference type="EMBL" id="WMBQ01000001">
    <property type="protein sequence ID" value="MTD93533.1"/>
    <property type="molecule type" value="Genomic_DNA"/>
</dbReference>
<gene>
    <name evidence="1" type="ORF">GIW81_04195</name>
</gene>
<accession>A0A6I3KGJ1</accession>
<dbReference type="Proteomes" id="UP000440694">
    <property type="component" value="Unassembled WGS sequence"/>
</dbReference>
<organism evidence="1 2">
    <name type="scientific">Hyphomicrobium album</name>
    <dbReference type="NCBI Taxonomy" id="2665159"/>
    <lineage>
        <taxon>Bacteria</taxon>
        <taxon>Pseudomonadati</taxon>
        <taxon>Pseudomonadota</taxon>
        <taxon>Alphaproteobacteria</taxon>
        <taxon>Hyphomicrobiales</taxon>
        <taxon>Hyphomicrobiaceae</taxon>
        <taxon>Hyphomicrobium</taxon>
    </lineage>
</organism>
<dbReference type="RefSeq" id="WP_154738065.1">
    <property type="nucleotide sequence ID" value="NZ_WMBQ01000001.1"/>
</dbReference>
<sequence>MGVMTDEQHAKARRKMASIYARLILRNLRDLHARSPKPRHSRLPKEARALKSIVAEARAMGLVPPEPPASPRRRHR</sequence>
<name>A0A6I3KGJ1_9HYPH</name>
<protein>
    <submittedName>
        <fullName evidence="1">Uncharacterized protein</fullName>
    </submittedName>
</protein>
<dbReference type="AlphaFoldDB" id="A0A6I3KGJ1"/>
<evidence type="ECO:0000313" key="2">
    <source>
        <dbReference type="Proteomes" id="UP000440694"/>
    </source>
</evidence>
<proteinExistence type="predicted"/>
<evidence type="ECO:0000313" key="1">
    <source>
        <dbReference type="EMBL" id="MTD93533.1"/>
    </source>
</evidence>
<reference evidence="1 2" key="1">
    <citation type="submission" date="2019-11" db="EMBL/GenBank/DDBJ databases">
        <title>Identification of a novel strain.</title>
        <authorList>
            <person name="Xu Q."/>
            <person name="Wang G."/>
        </authorList>
    </citation>
    <scope>NUCLEOTIDE SEQUENCE [LARGE SCALE GENOMIC DNA]</scope>
    <source>
        <strain evidence="2">xq</strain>
    </source>
</reference>
<keyword evidence="2" id="KW-1185">Reference proteome</keyword>